<dbReference type="Proteomes" id="UP000005387">
    <property type="component" value="Unassembled WGS sequence"/>
</dbReference>
<gene>
    <name evidence="1" type="ORF">PaecuDRAFT_2821</name>
</gene>
<accession>E0IB94</accession>
<organism evidence="1 2">
    <name type="scientific">Paenibacillus curdlanolyticus YK9</name>
    <dbReference type="NCBI Taxonomy" id="717606"/>
    <lineage>
        <taxon>Bacteria</taxon>
        <taxon>Bacillati</taxon>
        <taxon>Bacillota</taxon>
        <taxon>Bacilli</taxon>
        <taxon>Bacillales</taxon>
        <taxon>Paenibacillaceae</taxon>
        <taxon>Paenibacillus</taxon>
    </lineage>
</organism>
<dbReference type="OrthoDB" id="2519801at2"/>
<sequence length="480" mass="52874">MSNNAVTQDQAAFWQLFVTTIAGQLPGTDPKNFISAAGAINSNLANENEAIALTDAYNLGNTIPDWGLTWNGAFNTRLFDTYQQWVRDLVPAGGSDSSSGSGTTGGASDDLDTQIDALRSKIATLSSDVSLIYQGFYEDWLNEVCAEFDDSGKTCKLFMSTPPDPTWSSYRQDQLTTDNYKAKVEALESTFGSLLAGLTTQLNALLLQKFGPDYQELADASEAVALADPFEPHTTDELQQTSQFQMTIKENDTTASVPRFKTSELQNVRNWLRKQQDAVAANGSPLFADKAKVQITLNDQQATEKDSSWKFSASVGIPIDWFWLGGKTSESSSSQYQENYSYDMLITYQDIITVNVNPGDWYFEGLLRTYKDFNNWMPGTSFIGKQIWGPNGLMNVVVKGVVLGYAPYMRFTSKDWNNTTTMTQWSASASFGIGPFNFESASASGSEYSSFTQQIENGIEIRDTSGVPKVIGLIVDTPNF</sequence>
<dbReference type="STRING" id="717606.PaecuDRAFT_2821"/>
<dbReference type="eggNOG" id="ENOG5032WST">
    <property type="taxonomic scope" value="Bacteria"/>
</dbReference>
<evidence type="ECO:0000313" key="1">
    <source>
        <dbReference type="EMBL" id="EFM10385.1"/>
    </source>
</evidence>
<dbReference type="EMBL" id="AEDD01000007">
    <property type="protein sequence ID" value="EFM10385.1"/>
    <property type="molecule type" value="Genomic_DNA"/>
</dbReference>
<proteinExistence type="predicted"/>
<dbReference type="AlphaFoldDB" id="E0IB94"/>
<evidence type="ECO:0000313" key="2">
    <source>
        <dbReference type="Proteomes" id="UP000005387"/>
    </source>
</evidence>
<protein>
    <submittedName>
        <fullName evidence="1">Uncharacterized protein</fullName>
    </submittedName>
</protein>
<name>E0IB94_9BACL</name>
<dbReference type="RefSeq" id="WP_006038811.1">
    <property type="nucleotide sequence ID" value="NZ_AEDD01000007.1"/>
</dbReference>
<reference evidence="1 2" key="1">
    <citation type="submission" date="2010-07" db="EMBL/GenBank/DDBJ databases">
        <title>The draft genome of Paenibacillus curdlanolyticus YK9.</title>
        <authorList>
            <consortium name="US DOE Joint Genome Institute (JGI-PGF)"/>
            <person name="Lucas S."/>
            <person name="Copeland A."/>
            <person name="Lapidus A."/>
            <person name="Cheng J.-F."/>
            <person name="Bruce D."/>
            <person name="Goodwin L."/>
            <person name="Pitluck S."/>
            <person name="Land M.L."/>
            <person name="Hauser L."/>
            <person name="Chang Y.-J."/>
            <person name="Jeffries C."/>
            <person name="Anderson I.J."/>
            <person name="Johnson E."/>
            <person name="Loganathan U."/>
            <person name="Mulhopadhyay B."/>
            <person name="Kyrpides N."/>
            <person name="Woyke T.J."/>
        </authorList>
    </citation>
    <scope>NUCLEOTIDE SEQUENCE [LARGE SCALE GENOMIC DNA]</scope>
    <source>
        <strain evidence="1 2">YK9</strain>
    </source>
</reference>
<keyword evidence="2" id="KW-1185">Reference proteome</keyword>